<dbReference type="Proteomes" id="UP000261360">
    <property type="component" value="Unplaced"/>
</dbReference>
<keyword evidence="1" id="KW-0812">Transmembrane</keyword>
<evidence type="ECO:0000256" key="1">
    <source>
        <dbReference type="SAM" id="Phobius"/>
    </source>
</evidence>
<evidence type="ECO:0000313" key="2">
    <source>
        <dbReference type="Ensembl" id="ENSSLDP00000013016.1"/>
    </source>
</evidence>
<evidence type="ECO:0000313" key="3">
    <source>
        <dbReference type="Proteomes" id="UP000261360"/>
    </source>
</evidence>
<name>A0A3B4XAA5_SERLL</name>
<reference evidence="2" key="1">
    <citation type="submission" date="2025-08" db="UniProtKB">
        <authorList>
            <consortium name="Ensembl"/>
        </authorList>
    </citation>
    <scope>IDENTIFICATION</scope>
</reference>
<dbReference type="AlphaFoldDB" id="A0A3B4XAA5"/>
<dbReference type="STRING" id="1841481.ENSSLDP00000013016"/>
<protein>
    <submittedName>
        <fullName evidence="2">Uncharacterized protein</fullName>
    </submittedName>
</protein>
<sequence length="126" mass="14444">MELTLKPILAEMVIDIQNGAFLWCCFVFLFPVCVCVCMCLSVKNNAEWMRCYSQVVFTLTGKRVTEVKTDIFVTSIGPVSDHDMVRLFASVNLQALQKRASDLYSVHWKPIKLIQMSHCLSFTTWN</sequence>
<proteinExistence type="predicted"/>
<reference evidence="2" key="2">
    <citation type="submission" date="2025-09" db="UniProtKB">
        <authorList>
            <consortium name="Ensembl"/>
        </authorList>
    </citation>
    <scope>IDENTIFICATION</scope>
</reference>
<keyword evidence="1" id="KW-1133">Transmembrane helix</keyword>
<feature type="transmembrane region" description="Helical" evidence="1">
    <location>
        <begin position="20"/>
        <end position="40"/>
    </location>
</feature>
<keyword evidence="3" id="KW-1185">Reference proteome</keyword>
<keyword evidence="1" id="KW-0472">Membrane</keyword>
<organism evidence="2 3">
    <name type="scientific">Seriola lalandi dorsalis</name>
    <dbReference type="NCBI Taxonomy" id="1841481"/>
    <lineage>
        <taxon>Eukaryota</taxon>
        <taxon>Metazoa</taxon>
        <taxon>Chordata</taxon>
        <taxon>Craniata</taxon>
        <taxon>Vertebrata</taxon>
        <taxon>Euteleostomi</taxon>
        <taxon>Actinopterygii</taxon>
        <taxon>Neopterygii</taxon>
        <taxon>Teleostei</taxon>
        <taxon>Neoteleostei</taxon>
        <taxon>Acanthomorphata</taxon>
        <taxon>Carangaria</taxon>
        <taxon>Carangiformes</taxon>
        <taxon>Carangidae</taxon>
        <taxon>Seriola</taxon>
    </lineage>
</organism>
<dbReference type="Ensembl" id="ENSSLDT00000013490.1">
    <property type="protein sequence ID" value="ENSSLDP00000013016.1"/>
    <property type="gene ID" value="ENSSLDG00000010360.1"/>
</dbReference>
<accession>A0A3B4XAA5</accession>